<dbReference type="Proteomes" id="UP001376459">
    <property type="component" value="Unassembled WGS sequence"/>
</dbReference>
<evidence type="ECO:0000256" key="1">
    <source>
        <dbReference type="SAM" id="MobiDB-lite"/>
    </source>
</evidence>
<accession>A0ABU8UN47</accession>
<sequence>MPLDPRHRRARWAAPSTGRAATRGSRKSRRTISAPATNSEQYSGSGSAANSDQPSAASVTTCSRKVSFVVIVPKDVRKGLTSGIATWTISTRSSFTRWPPGG</sequence>
<feature type="region of interest" description="Disordered" evidence="1">
    <location>
        <begin position="1"/>
        <end position="61"/>
    </location>
</feature>
<name>A0ABU8UN47_9ACTN</name>
<proteinExistence type="predicted"/>
<comment type="caution">
    <text evidence="2">The sequence shown here is derived from an EMBL/GenBank/DDBJ whole genome shotgun (WGS) entry which is preliminary data.</text>
</comment>
<gene>
    <name evidence="2" type="ORF">WKI71_17330</name>
</gene>
<keyword evidence="3" id="KW-1185">Reference proteome</keyword>
<feature type="compositionally biased region" description="Polar residues" evidence="1">
    <location>
        <begin position="34"/>
        <end position="61"/>
    </location>
</feature>
<feature type="compositionally biased region" description="Basic residues" evidence="1">
    <location>
        <begin position="1"/>
        <end position="11"/>
    </location>
</feature>
<evidence type="ECO:0000313" key="2">
    <source>
        <dbReference type="EMBL" id="MEJ8669550.1"/>
    </source>
</evidence>
<dbReference type="EMBL" id="JBBKAK010000001">
    <property type="protein sequence ID" value="MEJ8669550.1"/>
    <property type="molecule type" value="Genomic_DNA"/>
</dbReference>
<evidence type="ECO:0000313" key="3">
    <source>
        <dbReference type="Proteomes" id="UP001376459"/>
    </source>
</evidence>
<protein>
    <submittedName>
        <fullName evidence="2">Uncharacterized protein</fullName>
    </submittedName>
</protein>
<reference evidence="2 3" key="1">
    <citation type="submission" date="2024-03" db="EMBL/GenBank/DDBJ databases">
        <title>Novel Streptomyces species of biotechnological and ecological value are a feature of Machair soil.</title>
        <authorList>
            <person name="Prole J.R."/>
            <person name="Goodfellow M."/>
            <person name="Allenby N."/>
            <person name="Ward A.C."/>
        </authorList>
    </citation>
    <scope>NUCLEOTIDE SEQUENCE [LARGE SCALE GENOMIC DNA]</scope>
    <source>
        <strain evidence="2 3">MS1.AVA.1</strain>
    </source>
</reference>
<organism evidence="2 3">
    <name type="scientific">Streptomyces machairae</name>
    <dbReference type="NCBI Taxonomy" id="3134109"/>
    <lineage>
        <taxon>Bacteria</taxon>
        <taxon>Bacillati</taxon>
        <taxon>Actinomycetota</taxon>
        <taxon>Actinomycetes</taxon>
        <taxon>Kitasatosporales</taxon>
        <taxon>Streptomycetaceae</taxon>
        <taxon>Streptomyces</taxon>
    </lineage>
</organism>